<dbReference type="InParanoid" id="G1Q8Q8"/>
<evidence type="ECO:0000259" key="3">
    <source>
        <dbReference type="Pfam" id="PF12881"/>
    </source>
</evidence>
<reference evidence="4 5" key="1">
    <citation type="journal article" date="2011" name="Nature">
        <title>A high-resolution map of human evolutionary constraint using 29 mammals.</title>
        <authorList>
            <person name="Lindblad-Toh K."/>
            <person name="Garber M."/>
            <person name="Zuk O."/>
            <person name="Lin M.F."/>
            <person name="Parker B.J."/>
            <person name="Washietl S."/>
            <person name="Kheradpour P."/>
            <person name="Ernst J."/>
            <person name="Jordan G."/>
            <person name="Mauceli E."/>
            <person name="Ward L.D."/>
            <person name="Lowe C.B."/>
            <person name="Holloway A.K."/>
            <person name="Clamp M."/>
            <person name="Gnerre S."/>
            <person name="Alfoldi J."/>
            <person name="Beal K."/>
            <person name="Chang J."/>
            <person name="Clawson H."/>
            <person name="Cuff J."/>
            <person name="Di Palma F."/>
            <person name="Fitzgerald S."/>
            <person name="Flicek P."/>
            <person name="Guttman M."/>
            <person name="Hubisz M.J."/>
            <person name="Jaffe D.B."/>
            <person name="Jungreis I."/>
            <person name="Kent W.J."/>
            <person name="Kostka D."/>
            <person name="Lara M."/>
            <person name="Martins A.L."/>
            <person name="Massingham T."/>
            <person name="Moltke I."/>
            <person name="Raney B.J."/>
            <person name="Rasmussen M.D."/>
            <person name="Robinson J."/>
            <person name="Stark A."/>
            <person name="Vilella A.J."/>
            <person name="Wen J."/>
            <person name="Xie X."/>
            <person name="Zody M.C."/>
            <person name="Baldwin J."/>
            <person name="Bloom T."/>
            <person name="Chin C.W."/>
            <person name="Heiman D."/>
            <person name="Nicol R."/>
            <person name="Nusbaum C."/>
            <person name="Young S."/>
            <person name="Wilkinson J."/>
            <person name="Worley K.C."/>
            <person name="Kovar C.L."/>
            <person name="Muzny D.M."/>
            <person name="Gibbs R.A."/>
            <person name="Cree A."/>
            <person name="Dihn H.H."/>
            <person name="Fowler G."/>
            <person name="Jhangiani S."/>
            <person name="Joshi V."/>
            <person name="Lee S."/>
            <person name="Lewis L.R."/>
            <person name="Nazareth L.V."/>
            <person name="Okwuonu G."/>
            <person name="Santibanez J."/>
            <person name="Warren W.C."/>
            <person name="Mardis E.R."/>
            <person name="Weinstock G.M."/>
            <person name="Wilson R.K."/>
            <person name="Delehaunty K."/>
            <person name="Dooling D."/>
            <person name="Fronik C."/>
            <person name="Fulton L."/>
            <person name="Fulton B."/>
            <person name="Graves T."/>
            <person name="Minx P."/>
            <person name="Sodergren E."/>
            <person name="Birney E."/>
            <person name="Margulies E.H."/>
            <person name="Herrero J."/>
            <person name="Green E.D."/>
            <person name="Haussler D."/>
            <person name="Siepel A."/>
            <person name="Goldman N."/>
            <person name="Pollard K.S."/>
            <person name="Pedersen J.S."/>
            <person name="Lander E.S."/>
            <person name="Kellis M."/>
        </authorList>
    </citation>
    <scope>NUCLEOTIDE SEQUENCE [LARGE SCALE GENOMIC DNA]</scope>
</reference>
<reference evidence="4" key="3">
    <citation type="submission" date="2025-09" db="UniProtKB">
        <authorList>
            <consortium name="Ensembl"/>
        </authorList>
    </citation>
    <scope>IDENTIFICATION</scope>
</reference>
<proteinExistence type="inferred from homology"/>
<feature type="domain" description="Nuclear Testis protein N-terminal" evidence="3">
    <location>
        <begin position="14"/>
        <end position="746"/>
    </location>
</feature>
<name>G1Q8Q8_MYOLU</name>
<dbReference type="PANTHER" id="PTHR22879">
    <property type="entry name" value="NUT FAMILY MEMBER 1"/>
    <property type="match status" value="1"/>
</dbReference>
<feature type="region of interest" description="Disordered" evidence="2">
    <location>
        <begin position="303"/>
        <end position="394"/>
    </location>
</feature>
<evidence type="ECO:0000313" key="5">
    <source>
        <dbReference type="Proteomes" id="UP000001074"/>
    </source>
</evidence>
<accession>G1Q8Q8</accession>
<protein>
    <recommendedName>
        <fullName evidence="3">Nuclear Testis protein N-terminal domain-containing protein</fullName>
    </recommendedName>
</protein>
<evidence type="ECO:0000256" key="2">
    <source>
        <dbReference type="SAM" id="MobiDB-lite"/>
    </source>
</evidence>
<evidence type="ECO:0000256" key="1">
    <source>
        <dbReference type="ARBA" id="ARBA00010586"/>
    </source>
</evidence>
<dbReference type="OMA" id="GACNIIV"/>
<feature type="region of interest" description="Disordered" evidence="2">
    <location>
        <begin position="728"/>
        <end position="750"/>
    </location>
</feature>
<dbReference type="GeneTree" id="ENSGT00410000025793"/>
<feature type="compositionally biased region" description="Basic residues" evidence="2">
    <location>
        <begin position="741"/>
        <end position="750"/>
    </location>
</feature>
<dbReference type="STRING" id="59463.ENSMLUP00000020091"/>
<dbReference type="Proteomes" id="UP000001074">
    <property type="component" value="Unassembled WGS sequence"/>
</dbReference>
<dbReference type="InterPro" id="IPR024309">
    <property type="entry name" value="NUT_N"/>
</dbReference>
<reference evidence="4" key="2">
    <citation type="submission" date="2025-08" db="UniProtKB">
        <authorList>
            <consortium name="Ensembl"/>
        </authorList>
    </citation>
    <scope>IDENTIFICATION</scope>
</reference>
<feature type="compositionally biased region" description="Basic and acidic residues" evidence="2">
    <location>
        <begin position="548"/>
        <end position="563"/>
    </location>
</feature>
<dbReference type="AlphaFoldDB" id="G1Q8Q8"/>
<dbReference type="Ensembl" id="ENSMLUT00000027715.1">
    <property type="protein sequence ID" value="ENSMLUP00000020091.1"/>
    <property type="gene ID" value="ENSMLUG00000026746.1"/>
</dbReference>
<organism evidence="4 5">
    <name type="scientific">Myotis lucifugus</name>
    <name type="common">Little brown bat</name>
    <dbReference type="NCBI Taxonomy" id="59463"/>
    <lineage>
        <taxon>Eukaryota</taxon>
        <taxon>Metazoa</taxon>
        <taxon>Chordata</taxon>
        <taxon>Craniata</taxon>
        <taxon>Vertebrata</taxon>
        <taxon>Euteleostomi</taxon>
        <taxon>Mammalia</taxon>
        <taxon>Eutheria</taxon>
        <taxon>Laurasiatheria</taxon>
        <taxon>Chiroptera</taxon>
        <taxon>Yangochiroptera</taxon>
        <taxon>Vespertilionidae</taxon>
        <taxon>Myotis</taxon>
    </lineage>
</organism>
<dbReference type="EMBL" id="AAPE02046224">
    <property type="status" value="NOT_ANNOTATED_CDS"/>
    <property type="molecule type" value="Genomic_DNA"/>
</dbReference>
<dbReference type="InterPro" id="IPR024310">
    <property type="entry name" value="NUT"/>
</dbReference>
<comment type="similarity">
    <text evidence="1">Belongs to the NUT family.</text>
</comment>
<keyword evidence="5" id="KW-1185">Reference proteome</keyword>
<feature type="compositionally biased region" description="Low complexity" evidence="2">
    <location>
        <begin position="506"/>
        <end position="523"/>
    </location>
</feature>
<dbReference type="PANTHER" id="PTHR22879:SF14">
    <property type="entry name" value="NUT FAMILY MEMBER 2A-RELATED"/>
    <property type="match status" value="1"/>
</dbReference>
<feature type="compositionally biased region" description="Pro residues" evidence="2">
    <location>
        <begin position="309"/>
        <end position="323"/>
    </location>
</feature>
<dbReference type="Pfam" id="PF12881">
    <property type="entry name" value="NUT"/>
    <property type="match status" value="1"/>
</dbReference>
<feature type="region of interest" description="Disordered" evidence="2">
    <location>
        <begin position="23"/>
        <end position="53"/>
    </location>
</feature>
<evidence type="ECO:0000313" key="4">
    <source>
        <dbReference type="Ensembl" id="ENSMLUP00000020091.1"/>
    </source>
</evidence>
<dbReference type="eggNOG" id="ENOG502RU0F">
    <property type="taxonomic scope" value="Eukaryota"/>
</dbReference>
<feature type="region of interest" description="Disordered" evidence="2">
    <location>
        <begin position="501"/>
        <end position="593"/>
    </location>
</feature>
<sequence length="750" mass="80395">SFVSTASAVLGADVTLKPGASFTPFTAQPFPPPTTGPAHRPPGEQHLPPLRTPSFPPGRPLVLPALPRTPLVAGDAGQGPVGPGACNIMDQVRSEGGRPQPSQTQTIVLTQAPPNWNAPGTTCGGAVCPAPLFLEASAVETIMPASAFGGTQASDGGWCPGLPPQAPPPAAQLAPIVPSVNAGAPRKGVLATSQSKTSPDDSCNPNSVYKNFRRWQRFKALARRHLPQSPDAEALSCFLIPVLRSLSRLRPTMTLEEGMWRAMQEWQRKSNFDRMIYYEMAEKFMEFEAEEQMQIQKLELKKGAHTQPTPAPPRPDPRGPPAPVVGGQPGHCPTHRGPSPSGGLWSFKGNSPESRASGPLSPRARTPRKALPSAQHIRRHQRPQETKSPSEIPPEVVREYMDIMDNLLGLPHSATEAPGGGWEDEVKEWLQDEGLLSYLDQLCSQEDFVTQVEAVIHPQFMEQIISPDTQQDPLALAEELEQEEGLTAAQLVEKRLLTSKEGGVQAPPSHSAPLLNSSSSESEIGQDAQRRDRGPQLGVSDKAWPPETDFKDQQRRGPADAHRPRPQASAVSAGRQEHPPLRARCPPSAPQGHRPAYCALGSREACVPREASLVRETLEPDRSSEDEEDLPSLAFLLGSPNSLLPCGLSLSPVPASGLACPGGRGPRGAAQSQFFQTLGLTRASPAASKSRKRALAGGLAYAEKTPRPGANLGVCGRPVLALELVCASQPQKKKDDPGCSTHKRNRDGRQ</sequence>